<dbReference type="EMBL" id="CM004396">
    <property type="protein sequence ID" value="KAG8645692.1"/>
    <property type="molecule type" value="Genomic_DNA"/>
</dbReference>
<protein>
    <submittedName>
        <fullName evidence="1">Uncharacterized protein</fullName>
    </submittedName>
</protein>
<proteinExistence type="predicted"/>
<evidence type="ECO:0000313" key="2">
    <source>
        <dbReference type="Proteomes" id="UP000091857"/>
    </source>
</evidence>
<sequence>MNAFASECTSGCESGWTLYLEQSFLPPATAAAAHGGSRPVDGGKSSSGFWDKEKICNKEESDEEKEHDDEEDLSMISDASSGPPHHFHEEDNYDNNGYYFPVFKDTTLINNGGKRSKEQVPSFLDDTASSPAFNLSKNNNFSFMPNNQASVERTLDYSQAAAFSATHFEGRSAYQDHFGNYIQPSLSGNQLQNNQLSIVSFN</sequence>
<organism evidence="1 2">
    <name type="scientific">Manihot esculenta</name>
    <name type="common">Cassava</name>
    <name type="synonym">Jatropha manihot</name>
    <dbReference type="NCBI Taxonomy" id="3983"/>
    <lineage>
        <taxon>Eukaryota</taxon>
        <taxon>Viridiplantae</taxon>
        <taxon>Streptophyta</taxon>
        <taxon>Embryophyta</taxon>
        <taxon>Tracheophyta</taxon>
        <taxon>Spermatophyta</taxon>
        <taxon>Magnoliopsida</taxon>
        <taxon>eudicotyledons</taxon>
        <taxon>Gunneridae</taxon>
        <taxon>Pentapetalae</taxon>
        <taxon>rosids</taxon>
        <taxon>fabids</taxon>
        <taxon>Malpighiales</taxon>
        <taxon>Euphorbiaceae</taxon>
        <taxon>Crotonoideae</taxon>
        <taxon>Manihoteae</taxon>
        <taxon>Manihot</taxon>
    </lineage>
</organism>
<keyword evidence="2" id="KW-1185">Reference proteome</keyword>
<comment type="caution">
    <text evidence="1">The sequence shown here is derived from an EMBL/GenBank/DDBJ whole genome shotgun (WGS) entry which is preliminary data.</text>
</comment>
<reference evidence="2" key="1">
    <citation type="journal article" date="2016" name="Nat. Biotechnol.">
        <title>Sequencing wild and cultivated cassava and related species reveals extensive interspecific hybridization and genetic diversity.</title>
        <authorList>
            <person name="Bredeson J.V."/>
            <person name="Lyons J.B."/>
            <person name="Prochnik S.E."/>
            <person name="Wu G.A."/>
            <person name="Ha C.M."/>
            <person name="Edsinger-Gonzales E."/>
            <person name="Grimwood J."/>
            <person name="Schmutz J."/>
            <person name="Rabbi I.Y."/>
            <person name="Egesi C."/>
            <person name="Nauluvula P."/>
            <person name="Lebot V."/>
            <person name="Ndunguru J."/>
            <person name="Mkamilo G."/>
            <person name="Bart R.S."/>
            <person name="Setter T.L."/>
            <person name="Gleadow R.M."/>
            <person name="Kulakow P."/>
            <person name="Ferguson M.E."/>
            <person name="Rounsley S."/>
            <person name="Rokhsar D.S."/>
        </authorList>
    </citation>
    <scope>NUCLEOTIDE SEQUENCE [LARGE SCALE GENOMIC DNA]</scope>
    <source>
        <strain evidence="2">cv. AM560-2</strain>
    </source>
</reference>
<evidence type="ECO:0000313" key="1">
    <source>
        <dbReference type="EMBL" id="KAG8645692.1"/>
    </source>
</evidence>
<name>A0ACB7GZ37_MANES</name>
<accession>A0ACB7GZ37</accession>
<dbReference type="Proteomes" id="UP000091857">
    <property type="component" value="Chromosome 10"/>
</dbReference>
<gene>
    <name evidence="1" type="ORF">MANES_10G084600v8</name>
</gene>